<name>A0ABZ1T4A5_9ACTN</name>
<proteinExistence type="predicted"/>
<accession>A0ABZ1T4A5</accession>
<evidence type="ECO:0000313" key="1">
    <source>
        <dbReference type="EMBL" id="WUP79402.1"/>
    </source>
</evidence>
<dbReference type="EMBL" id="CP108085">
    <property type="protein sequence ID" value="WUP79402.1"/>
    <property type="molecule type" value="Genomic_DNA"/>
</dbReference>
<reference evidence="1" key="1">
    <citation type="submission" date="2022-10" db="EMBL/GenBank/DDBJ databases">
        <title>The complete genomes of actinobacterial strains from the NBC collection.</title>
        <authorList>
            <person name="Joergensen T.S."/>
            <person name="Alvarez Arevalo M."/>
            <person name="Sterndorff E.B."/>
            <person name="Faurdal D."/>
            <person name="Vuksanovic O."/>
            <person name="Mourched A.-S."/>
            <person name="Charusanti P."/>
            <person name="Shaw S."/>
            <person name="Blin K."/>
            <person name="Weber T."/>
        </authorList>
    </citation>
    <scope>NUCLEOTIDE SEQUENCE</scope>
    <source>
        <strain evidence="1">NBC_00254</strain>
    </source>
</reference>
<keyword evidence="2" id="KW-1185">Reference proteome</keyword>
<gene>
    <name evidence="1" type="ORF">OG913_38170</name>
</gene>
<dbReference type="Proteomes" id="UP001432011">
    <property type="component" value="Chromosome"/>
</dbReference>
<organism evidence="1 2">
    <name type="scientific">Microbispora hainanensis</name>
    <dbReference type="NCBI Taxonomy" id="568844"/>
    <lineage>
        <taxon>Bacteria</taxon>
        <taxon>Bacillati</taxon>
        <taxon>Actinomycetota</taxon>
        <taxon>Actinomycetes</taxon>
        <taxon>Streptosporangiales</taxon>
        <taxon>Streptosporangiaceae</taxon>
        <taxon>Microbispora</taxon>
    </lineage>
</organism>
<dbReference type="RefSeq" id="WP_328710967.1">
    <property type="nucleotide sequence ID" value="NZ_CP108085.1"/>
</dbReference>
<protein>
    <submittedName>
        <fullName evidence="1">Uncharacterized protein</fullName>
    </submittedName>
</protein>
<sequence>MLGDQLGGVGHEVAVALMTRLLGGRRGGQEHVRPLDEPLVVVHRDTEHLADDMGRQAQRVLLDQLEAVTQAVEEFGGDRRDARTPPLGLARCEGALHDPSIARVLRRILIDQRVRVVVDADAAHEARQSGQAQIAAGRG</sequence>
<evidence type="ECO:0000313" key="2">
    <source>
        <dbReference type="Proteomes" id="UP001432011"/>
    </source>
</evidence>